<reference evidence="4" key="1">
    <citation type="journal article" date="2014" name="Science">
        <title>Ancient hybridizations among the ancestral genomes of bread wheat.</title>
        <authorList>
            <consortium name="International Wheat Genome Sequencing Consortium,"/>
            <person name="Marcussen T."/>
            <person name="Sandve S.R."/>
            <person name="Heier L."/>
            <person name="Spannagl M."/>
            <person name="Pfeifer M."/>
            <person name="Jakobsen K.S."/>
            <person name="Wulff B.B."/>
            <person name="Steuernagel B."/>
            <person name="Mayer K.F."/>
            <person name="Olsen O.A."/>
        </authorList>
    </citation>
    <scope>NUCLEOTIDE SEQUENCE [LARGE SCALE GENOMIC DNA]</scope>
    <source>
        <strain evidence="4">cv. AL8/78</strain>
    </source>
</reference>
<evidence type="ECO:0000256" key="1">
    <source>
        <dbReference type="SAM" id="MobiDB-lite"/>
    </source>
</evidence>
<proteinExistence type="predicted"/>
<dbReference type="PROSITE" id="PS51502">
    <property type="entry name" value="S_R_A_B_BARREL"/>
    <property type="match status" value="1"/>
</dbReference>
<name>A0A453N669_AEGTS</name>
<organism evidence="3 4">
    <name type="scientific">Aegilops tauschii subsp. strangulata</name>
    <name type="common">Goatgrass</name>
    <dbReference type="NCBI Taxonomy" id="200361"/>
    <lineage>
        <taxon>Eukaryota</taxon>
        <taxon>Viridiplantae</taxon>
        <taxon>Streptophyta</taxon>
        <taxon>Embryophyta</taxon>
        <taxon>Tracheophyta</taxon>
        <taxon>Spermatophyta</taxon>
        <taxon>Magnoliopsida</taxon>
        <taxon>Liliopsida</taxon>
        <taxon>Poales</taxon>
        <taxon>Poaceae</taxon>
        <taxon>BOP clade</taxon>
        <taxon>Pooideae</taxon>
        <taxon>Triticodae</taxon>
        <taxon>Triticeae</taxon>
        <taxon>Triticinae</taxon>
        <taxon>Aegilops</taxon>
    </lineage>
</organism>
<dbReference type="STRING" id="200361.A0A453N669"/>
<protein>
    <recommendedName>
        <fullName evidence="2">Stress-response A/B barrel domain-containing protein</fullName>
    </recommendedName>
</protein>
<dbReference type="InterPro" id="IPR013097">
    <property type="entry name" value="Dabb"/>
</dbReference>
<dbReference type="Gramene" id="AET6Gv20240200.4">
    <property type="protein sequence ID" value="AET6Gv20240200.4"/>
    <property type="gene ID" value="AET6Gv20240200"/>
</dbReference>
<feature type="domain" description="Stress-response A/B barrel" evidence="2">
    <location>
        <begin position="85"/>
        <end position="123"/>
    </location>
</feature>
<sequence>YLTPLKESLLPLPLYAVTPCRRSHIRRQPRLAPATPPTARCVEKREIQHASMPWTLDERRPRRPVGQNKQGATMAVAERSGGGVVKHLLIVQFKEAVTPERLDGLIRGYAGLVDKVLFMKAFH</sequence>
<reference evidence="4" key="2">
    <citation type="journal article" date="2017" name="Nat. Plants">
        <title>The Aegilops tauschii genome reveals multiple impacts of transposons.</title>
        <authorList>
            <person name="Zhao G."/>
            <person name="Zou C."/>
            <person name="Li K."/>
            <person name="Wang K."/>
            <person name="Li T."/>
            <person name="Gao L."/>
            <person name="Zhang X."/>
            <person name="Wang H."/>
            <person name="Yang Z."/>
            <person name="Liu X."/>
            <person name="Jiang W."/>
            <person name="Mao L."/>
            <person name="Kong X."/>
            <person name="Jiao Y."/>
            <person name="Jia J."/>
        </authorList>
    </citation>
    <scope>NUCLEOTIDE SEQUENCE [LARGE SCALE GENOMIC DNA]</scope>
    <source>
        <strain evidence="4">cv. AL8/78</strain>
    </source>
</reference>
<evidence type="ECO:0000313" key="4">
    <source>
        <dbReference type="Proteomes" id="UP000015105"/>
    </source>
</evidence>
<reference evidence="3" key="4">
    <citation type="submission" date="2019-03" db="UniProtKB">
        <authorList>
            <consortium name="EnsemblPlants"/>
        </authorList>
    </citation>
    <scope>IDENTIFICATION</scope>
</reference>
<evidence type="ECO:0000259" key="2">
    <source>
        <dbReference type="PROSITE" id="PS51502"/>
    </source>
</evidence>
<evidence type="ECO:0000313" key="3">
    <source>
        <dbReference type="EnsemblPlants" id="AET6Gv20240200.4"/>
    </source>
</evidence>
<keyword evidence="4" id="KW-1185">Reference proteome</keyword>
<reference evidence="3" key="3">
    <citation type="journal article" date="2017" name="Nature">
        <title>Genome sequence of the progenitor of the wheat D genome Aegilops tauschii.</title>
        <authorList>
            <person name="Luo M.C."/>
            <person name="Gu Y.Q."/>
            <person name="Puiu D."/>
            <person name="Wang H."/>
            <person name="Twardziok S.O."/>
            <person name="Deal K.R."/>
            <person name="Huo N."/>
            <person name="Zhu T."/>
            <person name="Wang L."/>
            <person name="Wang Y."/>
            <person name="McGuire P.E."/>
            <person name="Liu S."/>
            <person name="Long H."/>
            <person name="Ramasamy R.K."/>
            <person name="Rodriguez J.C."/>
            <person name="Van S.L."/>
            <person name="Yuan L."/>
            <person name="Wang Z."/>
            <person name="Xia Z."/>
            <person name="Xiao L."/>
            <person name="Anderson O.D."/>
            <person name="Ouyang S."/>
            <person name="Liang Y."/>
            <person name="Zimin A.V."/>
            <person name="Pertea G."/>
            <person name="Qi P."/>
            <person name="Bennetzen J.L."/>
            <person name="Dai X."/>
            <person name="Dawson M.W."/>
            <person name="Muller H.G."/>
            <person name="Kugler K."/>
            <person name="Rivarola-Duarte L."/>
            <person name="Spannagl M."/>
            <person name="Mayer K.F.X."/>
            <person name="Lu F.H."/>
            <person name="Bevan M.W."/>
            <person name="Leroy P."/>
            <person name="Li P."/>
            <person name="You F.M."/>
            <person name="Sun Q."/>
            <person name="Liu Z."/>
            <person name="Lyons E."/>
            <person name="Wicker T."/>
            <person name="Salzberg S.L."/>
            <person name="Devos K.M."/>
            <person name="Dvorak J."/>
        </authorList>
    </citation>
    <scope>NUCLEOTIDE SEQUENCE [LARGE SCALE GENOMIC DNA]</scope>
    <source>
        <strain evidence="3">cv. AL8/78</strain>
    </source>
</reference>
<dbReference type="AlphaFoldDB" id="A0A453N669"/>
<dbReference type="EnsemblPlants" id="AET6Gv20240200.4">
    <property type="protein sequence ID" value="AET6Gv20240200.4"/>
    <property type="gene ID" value="AET6Gv20240200"/>
</dbReference>
<reference evidence="3" key="5">
    <citation type="journal article" date="2021" name="G3 (Bethesda)">
        <title>Aegilops tauschii genome assembly Aet v5.0 features greater sequence contiguity and improved annotation.</title>
        <authorList>
            <person name="Wang L."/>
            <person name="Zhu T."/>
            <person name="Rodriguez J.C."/>
            <person name="Deal K.R."/>
            <person name="Dubcovsky J."/>
            <person name="McGuire P.E."/>
            <person name="Lux T."/>
            <person name="Spannagl M."/>
            <person name="Mayer K.F.X."/>
            <person name="Baldrich P."/>
            <person name="Meyers B.C."/>
            <person name="Huo N."/>
            <person name="Gu Y.Q."/>
            <person name="Zhou H."/>
            <person name="Devos K.M."/>
            <person name="Bennetzen J.L."/>
            <person name="Unver T."/>
            <person name="Budak H."/>
            <person name="Gulick P.J."/>
            <person name="Galiba G."/>
            <person name="Kalapos B."/>
            <person name="Nelson D.R."/>
            <person name="Li P."/>
            <person name="You F.M."/>
            <person name="Luo M.C."/>
            <person name="Dvorak J."/>
        </authorList>
    </citation>
    <scope>NUCLEOTIDE SEQUENCE [LARGE SCALE GENOMIC DNA]</scope>
    <source>
        <strain evidence="3">cv. AL8/78</strain>
    </source>
</reference>
<accession>A0A453N669</accession>
<dbReference type="Proteomes" id="UP000015105">
    <property type="component" value="Chromosome 6D"/>
</dbReference>
<feature type="region of interest" description="Disordered" evidence="1">
    <location>
        <begin position="52"/>
        <end position="77"/>
    </location>
</feature>